<dbReference type="OrthoDB" id="232968at2"/>
<organism evidence="2 3">
    <name type="scientific">Polystyrenella longa</name>
    <dbReference type="NCBI Taxonomy" id="2528007"/>
    <lineage>
        <taxon>Bacteria</taxon>
        <taxon>Pseudomonadati</taxon>
        <taxon>Planctomycetota</taxon>
        <taxon>Planctomycetia</taxon>
        <taxon>Planctomycetales</taxon>
        <taxon>Planctomycetaceae</taxon>
        <taxon>Polystyrenella</taxon>
    </lineage>
</organism>
<dbReference type="InterPro" id="IPR032675">
    <property type="entry name" value="LRR_dom_sf"/>
</dbReference>
<dbReference type="InterPro" id="IPR006553">
    <property type="entry name" value="Leu-rich_rpt_Cys-con_subtyp"/>
</dbReference>
<dbReference type="InterPro" id="IPR001611">
    <property type="entry name" value="Leu-rich_rpt"/>
</dbReference>
<name>A0A518CIT4_9PLAN</name>
<gene>
    <name evidence="2" type="ORF">Pla110_08470</name>
</gene>
<dbReference type="SMART" id="SM00367">
    <property type="entry name" value="LRR_CC"/>
    <property type="match status" value="5"/>
</dbReference>
<evidence type="ECO:0000256" key="1">
    <source>
        <dbReference type="SAM" id="Phobius"/>
    </source>
</evidence>
<dbReference type="RefSeq" id="WP_144993511.1">
    <property type="nucleotide sequence ID" value="NZ_CP036281.1"/>
</dbReference>
<keyword evidence="1" id="KW-0812">Transmembrane</keyword>
<evidence type="ECO:0000313" key="2">
    <source>
        <dbReference type="EMBL" id="QDU79142.1"/>
    </source>
</evidence>
<dbReference type="KEGG" id="plon:Pla110_08470"/>
<dbReference type="EMBL" id="CP036281">
    <property type="protein sequence ID" value="QDU79142.1"/>
    <property type="molecule type" value="Genomic_DNA"/>
</dbReference>
<reference evidence="2 3" key="1">
    <citation type="submission" date="2019-02" db="EMBL/GenBank/DDBJ databases">
        <title>Deep-cultivation of Planctomycetes and their phenomic and genomic characterization uncovers novel biology.</title>
        <authorList>
            <person name="Wiegand S."/>
            <person name="Jogler M."/>
            <person name="Boedeker C."/>
            <person name="Pinto D."/>
            <person name="Vollmers J."/>
            <person name="Rivas-Marin E."/>
            <person name="Kohn T."/>
            <person name="Peeters S.H."/>
            <person name="Heuer A."/>
            <person name="Rast P."/>
            <person name="Oberbeckmann S."/>
            <person name="Bunk B."/>
            <person name="Jeske O."/>
            <person name="Meyerdierks A."/>
            <person name="Storesund J.E."/>
            <person name="Kallscheuer N."/>
            <person name="Luecker S."/>
            <person name="Lage O.M."/>
            <person name="Pohl T."/>
            <person name="Merkel B.J."/>
            <person name="Hornburger P."/>
            <person name="Mueller R.-W."/>
            <person name="Bruemmer F."/>
            <person name="Labrenz M."/>
            <person name="Spormann A.M."/>
            <person name="Op den Camp H."/>
            <person name="Overmann J."/>
            <person name="Amann R."/>
            <person name="Jetten M.S.M."/>
            <person name="Mascher T."/>
            <person name="Medema M.H."/>
            <person name="Devos D.P."/>
            <person name="Kaster A.-K."/>
            <person name="Ovreas L."/>
            <person name="Rohde M."/>
            <person name="Galperin M.Y."/>
            <person name="Jogler C."/>
        </authorList>
    </citation>
    <scope>NUCLEOTIDE SEQUENCE [LARGE SCALE GENOMIC DNA]</scope>
    <source>
        <strain evidence="2 3">Pla110</strain>
    </source>
</reference>
<dbReference type="GO" id="GO:0031146">
    <property type="term" value="P:SCF-dependent proteasomal ubiquitin-dependent protein catabolic process"/>
    <property type="evidence" value="ECO:0007669"/>
    <property type="project" value="TreeGrafter"/>
</dbReference>
<sequence length="653" mass="72972">MKRILNRHILWSSLIILSIIAGGIIRIKHHEIAQSDFRELNPDVSLHRELVAPDWLIKTIPEGTLRWLGYEKITEIRVPNDAKFIKVYELFDLGNVRFAHLANSEVTDDSMPYITEMSELKSLYLDGAEVTDAAIPYIAQLDELEELSLCATKITGVGLSLFKEGHTPQKITIDERFELHETWKSLTQLPPLALIDPSGGFGADATLTDEDLELIQTPLLMKYLPCKELVVSDSGMSHLRNLPNLIGLTLRSSTKGAITDAGMKNLKNHTWLTSMSLKEVNLSDAGMKVFDTLPALQYFELSNPVHAEKLTAEGWNHLRKCQELNNLRLEGVRLDSGEFESLSRIPLLNRIWLKNCTLTENTLASLSQFQGLETLQFDNMELSDLQLQKVINCPTLKTLSLWKCDFNESELLALRNHKSLETLQLKGGTVSPELLQTLSTIPRLSRIALINCELDREGIQYLGQMKKCLHLALEGSNIEDDDLDFLTGIPTLQDLNLSQTAVTNAGMKSITKHPHLQSLSLAGTKITDEGVMVLADAGISFLHLDLAGTRITDESMSLMPQLTMRGMYKLNLADTAITDAGIKSFVSTPTNETYVRLTFSGTQITAASIEDLNSLDFRVLEIQNTRINSEDAGEISRQKGVRMDGTMIRQVKY</sequence>
<dbReference type="AlphaFoldDB" id="A0A518CIT4"/>
<evidence type="ECO:0000313" key="3">
    <source>
        <dbReference type="Proteomes" id="UP000317178"/>
    </source>
</evidence>
<dbReference type="PANTHER" id="PTHR13318">
    <property type="entry name" value="PARTNER OF PAIRED, ISOFORM B-RELATED"/>
    <property type="match status" value="1"/>
</dbReference>
<accession>A0A518CIT4</accession>
<dbReference type="GO" id="GO:0019005">
    <property type="term" value="C:SCF ubiquitin ligase complex"/>
    <property type="evidence" value="ECO:0007669"/>
    <property type="project" value="TreeGrafter"/>
</dbReference>
<dbReference type="Proteomes" id="UP000317178">
    <property type="component" value="Chromosome"/>
</dbReference>
<feature type="transmembrane region" description="Helical" evidence="1">
    <location>
        <begin position="9"/>
        <end position="27"/>
    </location>
</feature>
<dbReference type="Gene3D" id="3.80.10.10">
    <property type="entry name" value="Ribonuclease Inhibitor"/>
    <property type="match status" value="5"/>
</dbReference>
<dbReference type="SUPFAM" id="SSF52047">
    <property type="entry name" value="RNI-like"/>
    <property type="match status" value="2"/>
</dbReference>
<dbReference type="Pfam" id="PF13516">
    <property type="entry name" value="LRR_6"/>
    <property type="match status" value="2"/>
</dbReference>
<keyword evidence="3" id="KW-1185">Reference proteome</keyword>
<proteinExistence type="predicted"/>
<keyword evidence="1" id="KW-0472">Membrane</keyword>
<protein>
    <submittedName>
        <fullName evidence="2">Leucine Rich repeats (2 copies)</fullName>
    </submittedName>
</protein>
<keyword evidence="1" id="KW-1133">Transmembrane helix</keyword>